<dbReference type="SUPFAM" id="SSF50978">
    <property type="entry name" value="WD40 repeat-like"/>
    <property type="match status" value="1"/>
</dbReference>
<dbReference type="SMART" id="SM00360">
    <property type="entry name" value="RRM"/>
    <property type="match status" value="4"/>
</dbReference>
<dbReference type="PROSITE" id="PS50102">
    <property type="entry name" value="RRM"/>
    <property type="match status" value="4"/>
</dbReference>
<keyword evidence="4 6" id="KW-0694">RNA-binding</keyword>
<dbReference type="CDD" id="cd12523">
    <property type="entry name" value="RRM2_MRN1"/>
    <property type="match status" value="1"/>
</dbReference>
<dbReference type="GO" id="GO:0003729">
    <property type="term" value="F:mRNA binding"/>
    <property type="evidence" value="ECO:0007669"/>
    <property type="project" value="UniProtKB-ARBA"/>
</dbReference>
<feature type="repeat" description="WD" evidence="7">
    <location>
        <begin position="508"/>
        <end position="540"/>
    </location>
</feature>
<dbReference type="InterPro" id="IPR012677">
    <property type="entry name" value="Nucleotide-bd_a/b_plait_sf"/>
</dbReference>
<dbReference type="Gene3D" id="2.130.10.10">
    <property type="entry name" value="YVTN repeat-like/Quinoprotein amine dehydrogenase"/>
    <property type="match status" value="1"/>
</dbReference>
<protein>
    <submittedName>
        <fullName evidence="11">WD40 domain containing protein</fullName>
    </submittedName>
</protein>
<feature type="transmembrane region" description="Helical" evidence="9">
    <location>
        <begin position="1334"/>
        <end position="1353"/>
    </location>
</feature>
<dbReference type="InterPro" id="IPR033010">
    <property type="entry name" value="Cdc20/Fizzy"/>
</dbReference>
<keyword evidence="3" id="KW-0677">Repeat</keyword>
<reference evidence="11 12" key="1">
    <citation type="journal article" date="2017" name="Mol. Ecol.">
        <title>Comparative and population genomic landscape of Phellinus noxius: A hypervariable fungus causing root rot in trees.</title>
        <authorList>
            <person name="Chung C.L."/>
            <person name="Lee T.J."/>
            <person name="Akiba M."/>
            <person name="Lee H.H."/>
            <person name="Kuo T.H."/>
            <person name="Liu D."/>
            <person name="Ke H.M."/>
            <person name="Yokoi T."/>
            <person name="Roa M.B."/>
            <person name="Lu M.J."/>
            <person name="Chang Y.Y."/>
            <person name="Ann P.J."/>
            <person name="Tsai J.N."/>
            <person name="Chen C.Y."/>
            <person name="Tzean S.S."/>
            <person name="Ota Y."/>
            <person name="Hattori T."/>
            <person name="Sahashi N."/>
            <person name="Liou R.F."/>
            <person name="Kikuchi T."/>
            <person name="Tsai I.J."/>
        </authorList>
    </citation>
    <scope>NUCLEOTIDE SEQUENCE [LARGE SCALE GENOMIC DNA]</scope>
    <source>
        <strain evidence="11 12">FFPRI411160</strain>
    </source>
</reference>
<feature type="domain" description="RRM" evidence="10">
    <location>
        <begin position="1143"/>
        <end position="1216"/>
    </location>
</feature>
<feature type="region of interest" description="Disordered" evidence="8">
    <location>
        <begin position="124"/>
        <end position="194"/>
    </location>
</feature>
<feature type="compositionally biased region" description="Basic and acidic residues" evidence="8">
    <location>
        <begin position="64"/>
        <end position="81"/>
    </location>
</feature>
<dbReference type="PANTHER" id="PTHR19918:SF1">
    <property type="entry name" value="FIZZY-RELATED PROTEIN HOMOLOG"/>
    <property type="match status" value="1"/>
</dbReference>
<dbReference type="InterPro" id="IPR036322">
    <property type="entry name" value="WD40_repeat_dom_sf"/>
</dbReference>
<dbReference type="InterPro" id="IPR001680">
    <property type="entry name" value="WD40_rpt"/>
</dbReference>
<dbReference type="PANTHER" id="PTHR19918">
    <property type="entry name" value="CELL DIVISION CYCLE 20 CDC20 FIZZY -RELATED"/>
    <property type="match status" value="1"/>
</dbReference>
<dbReference type="InterPro" id="IPR035979">
    <property type="entry name" value="RBD_domain_sf"/>
</dbReference>
<dbReference type="GO" id="GO:1905786">
    <property type="term" value="P:positive regulation of anaphase-promoting complex-dependent catabolic process"/>
    <property type="evidence" value="ECO:0007669"/>
    <property type="project" value="TreeGrafter"/>
</dbReference>
<dbReference type="CDD" id="cd12521">
    <property type="entry name" value="RRM3_MRN1"/>
    <property type="match status" value="1"/>
</dbReference>
<accession>A0A286UU75</accession>
<feature type="repeat" description="WD" evidence="7">
    <location>
        <begin position="416"/>
        <end position="460"/>
    </location>
</feature>
<dbReference type="GO" id="GO:0005737">
    <property type="term" value="C:cytoplasm"/>
    <property type="evidence" value="ECO:0007669"/>
    <property type="project" value="UniProtKB-ARBA"/>
</dbReference>
<evidence type="ECO:0000256" key="1">
    <source>
        <dbReference type="ARBA" id="ARBA00006445"/>
    </source>
</evidence>
<feature type="domain" description="RRM" evidence="10">
    <location>
        <begin position="1052"/>
        <end position="1125"/>
    </location>
</feature>
<evidence type="ECO:0000256" key="4">
    <source>
        <dbReference type="ARBA" id="ARBA00022884"/>
    </source>
</evidence>
<dbReference type="InterPro" id="IPR019775">
    <property type="entry name" value="WD40_repeat_CS"/>
</dbReference>
<keyword evidence="9" id="KW-0812">Transmembrane</keyword>
<dbReference type="GO" id="GO:0031145">
    <property type="term" value="P:anaphase-promoting complex-dependent catabolic process"/>
    <property type="evidence" value="ECO:0007669"/>
    <property type="project" value="TreeGrafter"/>
</dbReference>
<dbReference type="InParanoid" id="A0A286UU75"/>
<feature type="transmembrane region" description="Helical" evidence="9">
    <location>
        <begin position="634"/>
        <end position="653"/>
    </location>
</feature>
<feature type="domain" description="RRM" evidence="10">
    <location>
        <begin position="920"/>
        <end position="1001"/>
    </location>
</feature>
<dbReference type="FunFam" id="3.30.70.330:FF:000120">
    <property type="entry name" value="Negative regulator of differentiation 1"/>
    <property type="match status" value="1"/>
</dbReference>
<keyword evidence="9" id="KW-0472">Membrane</keyword>
<dbReference type="Pfam" id="PF24807">
    <property type="entry name" value="WD40_CDC20-Fz"/>
    <property type="match status" value="1"/>
</dbReference>
<organism evidence="11 12">
    <name type="scientific">Pyrrhoderma noxium</name>
    <dbReference type="NCBI Taxonomy" id="2282107"/>
    <lineage>
        <taxon>Eukaryota</taxon>
        <taxon>Fungi</taxon>
        <taxon>Dikarya</taxon>
        <taxon>Basidiomycota</taxon>
        <taxon>Agaricomycotina</taxon>
        <taxon>Agaricomycetes</taxon>
        <taxon>Hymenochaetales</taxon>
        <taxon>Hymenochaetaceae</taxon>
        <taxon>Pyrrhoderma</taxon>
    </lineage>
</organism>
<dbReference type="Proteomes" id="UP000217199">
    <property type="component" value="Unassembled WGS sequence"/>
</dbReference>
<keyword evidence="5" id="KW-0131">Cell cycle</keyword>
<evidence type="ECO:0000313" key="11">
    <source>
        <dbReference type="EMBL" id="PAV23150.1"/>
    </source>
</evidence>
<dbReference type="FunFam" id="3.30.70.330:FF:000400">
    <property type="entry name" value="Negative regulator of differentiation 1"/>
    <property type="match status" value="1"/>
</dbReference>
<feature type="compositionally biased region" description="Low complexity" evidence="8">
    <location>
        <begin position="1233"/>
        <end position="1252"/>
    </location>
</feature>
<dbReference type="Pfam" id="PF00076">
    <property type="entry name" value="RRM_1"/>
    <property type="match status" value="2"/>
</dbReference>
<comment type="caution">
    <text evidence="11">The sequence shown here is derived from an EMBL/GenBank/DDBJ whole genome shotgun (WGS) entry which is preliminary data.</text>
</comment>
<evidence type="ECO:0000256" key="7">
    <source>
        <dbReference type="PROSITE-ProRule" id="PRU00221"/>
    </source>
</evidence>
<evidence type="ECO:0000256" key="3">
    <source>
        <dbReference type="ARBA" id="ARBA00022737"/>
    </source>
</evidence>
<evidence type="ECO:0000256" key="5">
    <source>
        <dbReference type="ARBA" id="ARBA00023306"/>
    </source>
</evidence>
<keyword evidence="12" id="KW-1185">Reference proteome</keyword>
<evidence type="ECO:0000256" key="9">
    <source>
        <dbReference type="SAM" id="Phobius"/>
    </source>
</evidence>
<keyword evidence="2 7" id="KW-0853">WD repeat</keyword>
<evidence type="ECO:0000256" key="6">
    <source>
        <dbReference type="PROSITE-ProRule" id="PRU00176"/>
    </source>
</evidence>
<dbReference type="Gene3D" id="3.30.70.330">
    <property type="match status" value="4"/>
</dbReference>
<feature type="region of interest" description="Disordered" evidence="8">
    <location>
        <begin position="1212"/>
        <end position="1254"/>
    </location>
</feature>
<dbReference type="STRING" id="2282107.A0A286UU75"/>
<evidence type="ECO:0000256" key="2">
    <source>
        <dbReference type="ARBA" id="ARBA00022574"/>
    </source>
</evidence>
<evidence type="ECO:0000256" key="8">
    <source>
        <dbReference type="SAM" id="MobiDB-lite"/>
    </source>
</evidence>
<dbReference type="InterPro" id="IPR015943">
    <property type="entry name" value="WD40/YVTN_repeat-like_dom_sf"/>
</dbReference>
<keyword evidence="9" id="KW-1133">Transmembrane helix</keyword>
<feature type="compositionally biased region" description="Polar residues" evidence="8">
    <location>
        <begin position="162"/>
        <end position="173"/>
    </location>
</feature>
<dbReference type="PROSITE" id="PS50082">
    <property type="entry name" value="WD_REPEATS_2"/>
    <property type="match status" value="3"/>
</dbReference>
<dbReference type="InterPro" id="IPR056150">
    <property type="entry name" value="WD40_CDC20-Fz"/>
</dbReference>
<proteinExistence type="inferred from homology"/>
<dbReference type="GO" id="GO:1990757">
    <property type="term" value="F:ubiquitin ligase activator activity"/>
    <property type="evidence" value="ECO:0007669"/>
    <property type="project" value="TreeGrafter"/>
</dbReference>
<feature type="region of interest" description="Disordered" evidence="8">
    <location>
        <begin position="1"/>
        <end position="101"/>
    </location>
</feature>
<evidence type="ECO:0000313" key="12">
    <source>
        <dbReference type="Proteomes" id="UP000217199"/>
    </source>
</evidence>
<dbReference type="EMBL" id="NBII01000001">
    <property type="protein sequence ID" value="PAV23150.1"/>
    <property type="molecule type" value="Genomic_DNA"/>
</dbReference>
<dbReference type="GO" id="GO:0010468">
    <property type="term" value="P:regulation of gene expression"/>
    <property type="evidence" value="ECO:0007669"/>
    <property type="project" value="UniProtKB-ARBA"/>
</dbReference>
<dbReference type="SMART" id="SM00320">
    <property type="entry name" value="WD40"/>
    <property type="match status" value="6"/>
</dbReference>
<dbReference type="InterPro" id="IPR000504">
    <property type="entry name" value="RRM_dom"/>
</dbReference>
<name>A0A286UU75_9AGAM</name>
<evidence type="ECO:0000259" key="10">
    <source>
        <dbReference type="PROSITE" id="PS50102"/>
    </source>
</evidence>
<feature type="repeat" description="WD" evidence="7">
    <location>
        <begin position="347"/>
        <end position="392"/>
    </location>
</feature>
<dbReference type="PROSITE" id="PS00678">
    <property type="entry name" value="WD_REPEATS_1"/>
    <property type="match status" value="2"/>
</dbReference>
<comment type="similarity">
    <text evidence="1">Belongs to the WD repeat CDC20/Fizzy family.</text>
</comment>
<sequence>MSGLKNSPFGKRLRAPHPDTDNDDDAPVRNKPRVNPIFGVANLSTPSLDSRSTDDSAGPSSPELRPKDYNDRFVPSRDTGDIRTSYNLMEDGGPHTPSKASRIIPTESDALREQANSLFTSILHSEVTPPKARPSSPERTNTNATASTSTLPTTPSRKRLFNFNSPSGSNPVTPTRRLDTPNDESYSLSPVRAESKRLLESPRRQLRHISKTPYRVLDAPDLADDFYLNLVDWSSTNVLGVGLGSCVYLWTAHTAAVSKLCDLEKTDNISSISWVQKGTTLAIGTVSGRLHIYDANTLQLQRSYNQAHGQRIGALAWNAHILSSGSRDRTIHHRDVRDPSIRPFRRYVGHKQEVCGLKWNASDDPQGALLASGGNDNKVCIWDLRGSQRSATFNGSKTDLTSSVEDSTNIHPLYKFHDHTAAVKALAWDPHMHGILATGGGTQDKTIRFWNVLSGRALRSLDTGSQVCNLTWSRTSHELVSTHGFSSTTAQNQICIWKYPSLDMVASLTGHTHRVLYLAMSPEADTIVTGAGDETLRFWNCFPKKESQELKKDSKLDFGGLIRYCIGTRAEHIAANCFFSFQRPSHPRRTRRRRRRRRRCCCRSHPLYPSPRRHFYLVGVGVLAAVGFCSRVPLFIYLLILIPLVLFTVFAYSSNYPFDLDMSKRPLEMASGPETKKARWSPNSFTNSPVASGTRDLFANYGSAANGLSLGNGQLYSTPSLTVNTATNGNGISSQISPSSATSPFPTMQNQQNGFSGYNMNGMLGMGMAGMSMLGVGGFPYSPQVGSFQQNFGNQQRMGSLNVPMTPTAGYSPVALNAALGSAGNATGRTVYVGNLPATASVDELLNLVHFGPLESIRVLPEKSCVFLSFLDGSTAAAFHADATVKKLSLHGVELKIGWGKPSPVPSQVALSIQQSNASRNVYIGGLDEGMTEEQLRDDLSRFGLIDQVKIVRDKNIGFVHFLSISTATKVVATLPTEPAWAGKRINYGKDRCAYIPKSQQAAAQAAQAAAAQSLVAQSAAQLSPLQTSPFSPYAAFSPDGVNGMGSTSLNRTVYLGNIHPETTTEDLCNSIRGGVLQSIRYMQDKHIAFITFVDPTAAFTFYQVASYQGLTLNNRRLKVGWGKNSGPLPPALALAVHSGATRNVYIGNVEDFDKYNEDKLKRDFGEYGDIELVNFLKEKNCAFVNFTNISNAIKAIDGIKNKPDYANLRIAHGKDRCANPPRSGPQGGSGGMRRTASGNNASSPNPEANAELNGMNGIEGTAYDLTLEDGGLADADAALVLSGCWFSTTNLRLWLECVAGWRKTASEPVHVRRDYWAIGFVIRGIAATLDGPLLFLVLLISDVFVWILASLFGSQPLLKKLVCAHHLLT</sequence>
<dbReference type="GO" id="GO:0010997">
    <property type="term" value="F:anaphase-promoting complex binding"/>
    <property type="evidence" value="ECO:0007669"/>
    <property type="project" value="InterPro"/>
</dbReference>
<dbReference type="PROSITE" id="PS50294">
    <property type="entry name" value="WD_REPEATS_REGION"/>
    <property type="match status" value="2"/>
</dbReference>
<feature type="domain" description="RRM" evidence="10">
    <location>
        <begin position="829"/>
        <end position="902"/>
    </location>
</feature>
<dbReference type="SUPFAM" id="SSF54928">
    <property type="entry name" value="RNA-binding domain, RBD"/>
    <property type="match status" value="2"/>
</dbReference>
<feature type="compositionally biased region" description="Low complexity" evidence="8">
    <location>
        <begin position="140"/>
        <end position="155"/>
    </location>
</feature>
<gene>
    <name evidence="11" type="ORF">PNOK_0021800</name>
</gene>
<dbReference type="OrthoDB" id="10263272at2759"/>
<dbReference type="GO" id="GO:0005680">
    <property type="term" value="C:anaphase-promoting complex"/>
    <property type="evidence" value="ECO:0007669"/>
    <property type="project" value="TreeGrafter"/>
</dbReference>